<proteinExistence type="predicted"/>
<dbReference type="EMBL" id="CP003190">
    <property type="protein sequence ID" value="AGL84792.1"/>
    <property type="molecule type" value="Genomic_DNA"/>
</dbReference>
<dbReference type="InterPro" id="IPR001638">
    <property type="entry name" value="Solute-binding_3/MltF_N"/>
</dbReference>
<accession>A0A2C9EMA1</accession>
<feature type="domain" description="Solute-binding protein family 3/N-terminal" evidence="1">
    <location>
        <begin position="43"/>
        <end position="253"/>
    </location>
</feature>
<evidence type="ECO:0000313" key="3">
    <source>
        <dbReference type="Proteomes" id="UP000013940"/>
    </source>
</evidence>
<dbReference type="PANTHER" id="PTHR38834:SF3">
    <property type="entry name" value="SOLUTE-BINDING PROTEIN FAMILY 3_N-TERMINAL DOMAIN-CONTAINING PROTEIN"/>
    <property type="match status" value="1"/>
</dbReference>
<dbReference type="KEGG" id="pprc:PFLCHA0_c30220"/>
<dbReference type="GeneID" id="57476014"/>
<protein>
    <recommendedName>
        <fullName evidence="1">Solute-binding protein family 3/N-terminal domain-containing protein</fullName>
    </recommendedName>
</protein>
<dbReference type="RefSeq" id="WP_015635594.1">
    <property type="nucleotide sequence ID" value="NC_021237.1"/>
</dbReference>
<dbReference type="Proteomes" id="UP000013940">
    <property type="component" value="Chromosome"/>
</dbReference>
<dbReference type="AlphaFoldDB" id="A0A2C9EMA1"/>
<sequence length="255" mass="28460">MTHVSQTLRQRGALILTTLLVLTAWVPSVSGAESRSFDLYIAEAPPLSMLEQTGLHGIVGDATSEAATRAGYTLHFIEVPWARAQQSVRKGVDKLIIPLSRTPEREADYTWIAPIMTMDRAFFSLHTRVETLQQARETFARIAVGRGSAQEQKLRAEGFGDNQIYPFEIGENPAQLLLMGRVDAWFNGIPETQSIWRKVSTQPLQVSPVFMSTDLYLACSRNCNATLVHKLRAAVEGLRKDGTLERMRKSYLDAP</sequence>
<dbReference type="HOGENOM" id="CLU_064076_1_1_6"/>
<dbReference type="Gene3D" id="3.40.190.10">
    <property type="entry name" value="Periplasmic binding protein-like II"/>
    <property type="match status" value="2"/>
</dbReference>
<dbReference type="eggNOG" id="COG0834">
    <property type="taxonomic scope" value="Bacteria"/>
</dbReference>
<name>A0A2C9EMA1_PSEPH</name>
<dbReference type="Pfam" id="PF00497">
    <property type="entry name" value="SBP_bac_3"/>
    <property type="match status" value="1"/>
</dbReference>
<dbReference type="PANTHER" id="PTHR38834">
    <property type="entry name" value="PERIPLASMIC SUBSTRATE BINDING PROTEIN FAMILY 3"/>
    <property type="match status" value="1"/>
</dbReference>
<evidence type="ECO:0000259" key="1">
    <source>
        <dbReference type="Pfam" id="PF00497"/>
    </source>
</evidence>
<reference evidence="3" key="1">
    <citation type="journal article" date="2014" name="Genome Announc.">
        <title>Full-genome sequence of the plant growth-promoting bacterium Pseudomonas protegens CHA0.</title>
        <authorList>
            <person name="Jousset A."/>
            <person name="Schuldes J."/>
            <person name="Keel C."/>
            <person name="Maurhofer M."/>
            <person name="Daniel R."/>
            <person name="Scheu S."/>
            <person name="Thuermer A."/>
        </authorList>
    </citation>
    <scope>NUCLEOTIDE SEQUENCE [LARGE SCALE GENOMIC DNA]</scope>
    <source>
        <strain evidence="3">DSM 19095 / LMG 27888 / CFBP 6595 / CHA0</strain>
    </source>
</reference>
<dbReference type="SUPFAM" id="SSF53850">
    <property type="entry name" value="Periplasmic binding protein-like II"/>
    <property type="match status" value="1"/>
</dbReference>
<evidence type="ECO:0000313" key="2">
    <source>
        <dbReference type="EMBL" id="AGL84792.1"/>
    </source>
</evidence>
<organism evidence="2 3">
    <name type="scientific">Pseudomonas protegens (strain DSM 19095 / LMG 27888 / CFBP 6595 / CHA0)</name>
    <dbReference type="NCBI Taxonomy" id="1124983"/>
    <lineage>
        <taxon>Bacteria</taxon>
        <taxon>Pseudomonadati</taxon>
        <taxon>Pseudomonadota</taxon>
        <taxon>Gammaproteobacteria</taxon>
        <taxon>Pseudomonadales</taxon>
        <taxon>Pseudomonadaceae</taxon>
        <taxon>Pseudomonas</taxon>
    </lineage>
</organism>
<gene>
    <name evidence="2" type="ORF">PFLCHA0_c30220</name>
</gene>